<feature type="compositionally biased region" description="Basic residues" evidence="1">
    <location>
        <begin position="151"/>
        <end position="161"/>
    </location>
</feature>
<feature type="region of interest" description="Disordered" evidence="1">
    <location>
        <begin position="142"/>
        <end position="185"/>
    </location>
</feature>
<feature type="compositionally biased region" description="Basic and acidic residues" evidence="1">
    <location>
        <begin position="87"/>
        <end position="127"/>
    </location>
</feature>
<keyword evidence="3" id="KW-1185">Reference proteome</keyword>
<dbReference type="InParanoid" id="M1DIK3"/>
<sequence>MEQQDNFLLQKVEEQSRHDKEIGSTSSKSNYKDKVIMPLRGQSISDSKIMESHNEISNAESKHIGIAIRERNREANYTNNTAMEINIENKEENTNVQDEHQKLRGTPEEKTPRIDKMHPIEVNKKQDEEQEDYLEEYIEKIGREGDLSPRKIGKLKGRHKEKYNSTVPLQIHTRNRKGESSSSDQ</sequence>
<name>M1DIK3_SOLTU</name>
<dbReference type="AlphaFoldDB" id="M1DIK3"/>
<evidence type="ECO:0000313" key="2">
    <source>
        <dbReference type="EnsemblPlants" id="PGSC0003DMT400089633"/>
    </source>
</evidence>
<feature type="region of interest" description="Disordered" evidence="1">
    <location>
        <begin position="1"/>
        <end position="48"/>
    </location>
</feature>
<protein>
    <submittedName>
        <fullName evidence="2">Uncharacterized protein</fullName>
    </submittedName>
</protein>
<evidence type="ECO:0000256" key="1">
    <source>
        <dbReference type="SAM" id="MobiDB-lite"/>
    </source>
</evidence>
<feature type="region of interest" description="Disordered" evidence="1">
    <location>
        <begin position="85"/>
        <end position="129"/>
    </location>
</feature>
<dbReference type="Gramene" id="PGSC0003DMT400089633">
    <property type="protein sequence ID" value="PGSC0003DMT400089633"/>
    <property type="gene ID" value="PGSC0003DMG400039204"/>
</dbReference>
<organism evidence="2 3">
    <name type="scientific">Solanum tuberosum</name>
    <name type="common">Potato</name>
    <dbReference type="NCBI Taxonomy" id="4113"/>
    <lineage>
        <taxon>Eukaryota</taxon>
        <taxon>Viridiplantae</taxon>
        <taxon>Streptophyta</taxon>
        <taxon>Embryophyta</taxon>
        <taxon>Tracheophyta</taxon>
        <taxon>Spermatophyta</taxon>
        <taxon>Magnoliopsida</taxon>
        <taxon>eudicotyledons</taxon>
        <taxon>Gunneridae</taxon>
        <taxon>Pentapetalae</taxon>
        <taxon>asterids</taxon>
        <taxon>lamiids</taxon>
        <taxon>Solanales</taxon>
        <taxon>Solanaceae</taxon>
        <taxon>Solanoideae</taxon>
        <taxon>Solaneae</taxon>
        <taxon>Solanum</taxon>
    </lineage>
</organism>
<accession>M1DIK3</accession>
<dbReference type="PaxDb" id="4113-PGSC0003DMT400089633"/>
<dbReference type="Proteomes" id="UP000011115">
    <property type="component" value="Unassembled WGS sequence"/>
</dbReference>
<reference evidence="3" key="1">
    <citation type="journal article" date="2011" name="Nature">
        <title>Genome sequence and analysis of the tuber crop potato.</title>
        <authorList>
            <consortium name="The Potato Genome Sequencing Consortium"/>
        </authorList>
    </citation>
    <scope>NUCLEOTIDE SEQUENCE [LARGE SCALE GENOMIC DNA]</scope>
    <source>
        <strain evidence="3">cv. DM1-3 516 R44</strain>
    </source>
</reference>
<dbReference type="HOGENOM" id="CLU_1463686_0_0_1"/>
<feature type="compositionally biased region" description="Basic and acidic residues" evidence="1">
    <location>
        <begin position="11"/>
        <end position="22"/>
    </location>
</feature>
<proteinExistence type="predicted"/>
<reference evidence="2" key="2">
    <citation type="submission" date="2015-06" db="UniProtKB">
        <authorList>
            <consortium name="EnsemblPlants"/>
        </authorList>
    </citation>
    <scope>IDENTIFICATION</scope>
    <source>
        <strain evidence="2">DM1-3 516 R44</strain>
    </source>
</reference>
<evidence type="ECO:0000313" key="3">
    <source>
        <dbReference type="Proteomes" id="UP000011115"/>
    </source>
</evidence>
<dbReference type="EnsemblPlants" id="PGSC0003DMT400089633">
    <property type="protein sequence ID" value="PGSC0003DMT400089633"/>
    <property type="gene ID" value="PGSC0003DMG400039204"/>
</dbReference>